<feature type="transmembrane region" description="Helical" evidence="10">
    <location>
        <begin position="94"/>
        <end position="113"/>
    </location>
</feature>
<keyword evidence="8" id="KW-0046">Antibiotic resistance</keyword>
<evidence type="ECO:0000256" key="3">
    <source>
        <dbReference type="ARBA" id="ARBA00022448"/>
    </source>
</evidence>
<dbReference type="CDD" id="cd17321">
    <property type="entry name" value="MFS_MMR_MDR_like"/>
    <property type="match status" value="1"/>
</dbReference>
<feature type="transmembrane region" description="Helical" evidence="10">
    <location>
        <begin position="346"/>
        <end position="363"/>
    </location>
</feature>
<comment type="caution">
    <text evidence="12">The sequence shown here is derived from an EMBL/GenBank/DDBJ whole genome shotgun (WGS) entry which is preliminary data.</text>
</comment>
<evidence type="ECO:0000256" key="4">
    <source>
        <dbReference type="ARBA" id="ARBA00022475"/>
    </source>
</evidence>
<feature type="transmembrane region" description="Helical" evidence="10">
    <location>
        <begin position="243"/>
        <end position="260"/>
    </location>
</feature>
<evidence type="ECO:0000256" key="10">
    <source>
        <dbReference type="SAM" id="Phobius"/>
    </source>
</evidence>
<evidence type="ECO:0000256" key="8">
    <source>
        <dbReference type="ARBA" id="ARBA00023251"/>
    </source>
</evidence>
<keyword evidence="6 10" id="KW-1133">Transmembrane helix</keyword>
<keyword evidence="4" id="KW-1003">Cell membrane</keyword>
<dbReference type="Gene3D" id="1.20.1720.10">
    <property type="entry name" value="Multidrug resistance protein D"/>
    <property type="match status" value="1"/>
</dbReference>
<dbReference type="InterPro" id="IPR036259">
    <property type="entry name" value="MFS_trans_sf"/>
</dbReference>
<feature type="domain" description="Major facilitator superfamily (MFS) profile" evidence="11">
    <location>
        <begin position="28"/>
        <end position="465"/>
    </location>
</feature>
<feature type="transmembrane region" description="Helical" evidence="10">
    <location>
        <begin position="210"/>
        <end position="231"/>
    </location>
</feature>
<evidence type="ECO:0000256" key="2">
    <source>
        <dbReference type="ARBA" id="ARBA00008537"/>
    </source>
</evidence>
<proteinExistence type="inferred from homology"/>
<keyword evidence="13" id="KW-1185">Reference proteome</keyword>
<feature type="transmembrane region" description="Helical" evidence="10">
    <location>
        <begin position="153"/>
        <end position="174"/>
    </location>
</feature>
<feature type="transmembrane region" description="Helical" evidence="10">
    <location>
        <begin position="441"/>
        <end position="460"/>
    </location>
</feature>
<organism evidence="12 13">
    <name type="scientific">Streptomyces vulcanius</name>
    <dbReference type="NCBI Taxonomy" id="1441876"/>
    <lineage>
        <taxon>Bacteria</taxon>
        <taxon>Bacillati</taxon>
        <taxon>Actinomycetota</taxon>
        <taxon>Actinomycetes</taxon>
        <taxon>Kitasatosporales</taxon>
        <taxon>Streptomycetaceae</taxon>
        <taxon>Streptomyces</taxon>
    </lineage>
</organism>
<evidence type="ECO:0000259" key="11">
    <source>
        <dbReference type="PROSITE" id="PS50850"/>
    </source>
</evidence>
<dbReference type="PANTHER" id="PTHR42718">
    <property type="entry name" value="MAJOR FACILITATOR SUPERFAMILY MULTIDRUG TRANSPORTER MFSC"/>
    <property type="match status" value="1"/>
</dbReference>
<evidence type="ECO:0000256" key="9">
    <source>
        <dbReference type="SAM" id="MobiDB-lite"/>
    </source>
</evidence>
<feature type="transmembrane region" description="Helical" evidence="10">
    <location>
        <begin position="369"/>
        <end position="395"/>
    </location>
</feature>
<dbReference type="RefSeq" id="WP_381167021.1">
    <property type="nucleotide sequence ID" value="NZ_JBHSFK010000026.1"/>
</dbReference>
<dbReference type="Proteomes" id="UP001595839">
    <property type="component" value="Unassembled WGS sequence"/>
</dbReference>
<evidence type="ECO:0000256" key="6">
    <source>
        <dbReference type="ARBA" id="ARBA00022989"/>
    </source>
</evidence>
<feature type="region of interest" description="Disordered" evidence="9">
    <location>
        <begin position="1"/>
        <end position="23"/>
    </location>
</feature>
<feature type="transmembrane region" description="Helical" evidence="10">
    <location>
        <begin position="27"/>
        <end position="50"/>
    </location>
</feature>
<feature type="transmembrane region" description="Helical" evidence="10">
    <location>
        <begin position="416"/>
        <end position="435"/>
    </location>
</feature>
<evidence type="ECO:0000313" key="12">
    <source>
        <dbReference type="EMBL" id="MFC4504487.1"/>
    </source>
</evidence>
<feature type="transmembrane region" description="Helical" evidence="10">
    <location>
        <begin position="70"/>
        <end position="87"/>
    </location>
</feature>
<keyword evidence="5 10" id="KW-0812">Transmembrane</keyword>
<feature type="transmembrane region" description="Helical" evidence="10">
    <location>
        <begin position="281"/>
        <end position="304"/>
    </location>
</feature>
<evidence type="ECO:0000256" key="1">
    <source>
        <dbReference type="ARBA" id="ARBA00004651"/>
    </source>
</evidence>
<feature type="transmembrane region" description="Helical" evidence="10">
    <location>
        <begin position="180"/>
        <end position="198"/>
    </location>
</feature>
<dbReference type="InterPro" id="IPR004638">
    <property type="entry name" value="EmrB-like"/>
</dbReference>
<dbReference type="NCBIfam" id="TIGR00711">
    <property type="entry name" value="efflux_EmrB"/>
    <property type="match status" value="1"/>
</dbReference>
<dbReference type="PANTHER" id="PTHR42718:SF9">
    <property type="entry name" value="MAJOR FACILITATOR SUPERFAMILY MULTIDRUG TRANSPORTER MFSC"/>
    <property type="match status" value="1"/>
</dbReference>
<keyword evidence="7 10" id="KW-0472">Membrane</keyword>
<dbReference type="InterPro" id="IPR020846">
    <property type="entry name" value="MFS_dom"/>
</dbReference>
<feature type="transmembrane region" description="Helical" evidence="10">
    <location>
        <begin position="310"/>
        <end position="334"/>
    </location>
</feature>
<evidence type="ECO:0000256" key="7">
    <source>
        <dbReference type="ARBA" id="ARBA00023136"/>
    </source>
</evidence>
<feature type="transmembrane region" description="Helical" evidence="10">
    <location>
        <begin position="119"/>
        <end position="141"/>
    </location>
</feature>
<keyword evidence="3" id="KW-0813">Transport</keyword>
<dbReference type="EMBL" id="JBHSFK010000026">
    <property type="protein sequence ID" value="MFC4504487.1"/>
    <property type="molecule type" value="Genomic_DNA"/>
</dbReference>
<dbReference type="PROSITE" id="PS50850">
    <property type="entry name" value="MFS"/>
    <property type="match status" value="1"/>
</dbReference>
<dbReference type="Gene3D" id="1.20.1250.20">
    <property type="entry name" value="MFS general substrate transporter like domains"/>
    <property type="match status" value="1"/>
</dbReference>
<sequence>MSPSASPAQLRVGTPAPPPQSTSGTRAALAAVLLGFFTIMVDAMIVNVALPSIGRGFGSGMTGLQWVVDGYTLAFAAFLLSAGAVSDRIGARQAFACGLGLFVAASAVCAMAPNLGVLIAARLVQGAGAALVVPSSLALLRETFPDPAARAKAIALWGVGGSVGAAAGPVAGGLLTLLDWRMIFFVNLPVGAVALVLLKRSRRSPRQDVPFDWTGQVAAVAAMGALTYAVIEAGADGFGTARVLVAFVVAVVAAVVYVVAQARGRHPMTPLPLLRSRTMSLAVAIGFALNVGFYGMIFLLGLYLQQVHGLSALATGMTFLPMTVLTSFMGPVAARLATRFGARMPVVTGQCLISAGLLAMVALPATAPVWLTVVLMVPVGSGGAMAVTALTALLLEKVPAERAGVASGVLNAARQLGGALAVAVFGALVADRTGFVTGLHTSLLISAAIVAVSIVATVLLRTPSPRRIPATATDAGPRPVGR</sequence>
<dbReference type="SUPFAM" id="SSF103473">
    <property type="entry name" value="MFS general substrate transporter"/>
    <property type="match status" value="1"/>
</dbReference>
<accession>A0ABV9AX66</accession>
<name>A0ABV9AX66_9ACTN</name>
<gene>
    <name evidence="12" type="ORF">ACFPIH_34115</name>
</gene>
<reference evidence="13" key="1">
    <citation type="journal article" date="2019" name="Int. J. Syst. Evol. Microbiol.">
        <title>The Global Catalogue of Microorganisms (GCM) 10K type strain sequencing project: providing services to taxonomists for standard genome sequencing and annotation.</title>
        <authorList>
            <consortium name="The Broad Institute Genomics Platform"/>
            <consortium name="The Broad Institute Genome Sequencing Center for Infectious Disease"/>
            <person name="Wu L."/>
            <person name="Ma J."/>
        </authorList>
    </citation>
    <scope>NUCLEOTIDE SEQUENCE [LARGE SCALE GENOMIC DNA]</scope>
    <source>
        <strain evidence="13">CGMCC 4.7177</strain>
    </source>
</reference>
<dbReference type="Pfam" id="PF07690">
    <property type="entry name" value="MFS_1"/>
    <property type="match status" value="1"/>
</dbReference>
<protein>
    <submittedName>
        <fullName evidence="12">MFS transporter</fullName>
    </submittedName>
</protein>
<dbReference type="InterPro" id="IPR011701">
    <property type="entry name" value="MFS"/>
</dbReference>
<comment type="similarity">
    <text evidence="2">Belongs to the major facilitator superfamily. EmrB family.</text>
</comment>
<evidence type="ECO:0000313" key="13">
    <source>
        <dbReference type="Proteomes" id="UP001595839"/>
    </source>
</evidence>
<comment type="subcellular location">
    <subcellularLocation>
        <location evidence="1">Cell membrane</location>
        <topology evidence="1">Multi-pass membrane protein</topology>
    </subcellularLocation>
</comment>
<evidence type="ECO:0000256" key="5">
    <source>
        <dbReference type="ARBA" id="ARBA00022692"/>
    </source>
</evidence>